<dbReference type="EMBL" id="KM217574">
    <property type="protein sequence ID" value="AIU36840.1"/>
    <property type="molecule type" value="Genomic_DNA"/>
</dbReference>
<feature type="transmembrane region" description="Helical" evidence="1">
    <location>
        <begin position="105"/>
        <end position="125"/>
    </location>
</feature>
<organismHost>
    <name type="scientific">Cydia pomonella</name>
    <name type="common">Codling moth</name>
    <dbReference type="NCBI Taxonomy" id="82600"/>
</organismHost>
<organism evidence="2">
    <name type="scientific">Cydia pomonella granulosis virus</name>
    <name type="common">CpGV</name>
    <name type="synonym">Cydia pomonella granulovirus</name>
    <dbReference type="NCBI Taxonomy" id="28289"/>
    <lineage>
        <taxon>Viruses</taxon>
        <taxon>Viruses incertae sedis</taxon>
        <taxon>Naldaviricetes</taxon>
        <taxon>Lefavirales</taxon>
        <taxon>Baculoviridae</taxon>
        <taxon>Betabaculovirus</taxon>
        <taxon>Betabaculovirus cypomonellae</taxon>
    </lineage>
</organism>
<protein>
    <submittedName>
        <fullName evidence="2">ORF52b</fullName>
    </submittedName>
</protein>
<name>A0A097P127_GVCP</name>
<reference evidence="2" key="2">
    <citation type="submission" date="2014-07" db="EMBL/GenBank/DDBJ databases">
        <title>Comparative genomics of CpGV: Evolution of a crop protection agent.</title>
        <authorList>
            <person name="Radtke P.C."/>
            <person name="Jehle J.A."/>
        </authorList>
    </citation>
    <scope>NUCLEOTIDE SEQUENCE</scope>
    <source>
        <strain evidence="2">CpGV-I07</strain>
    </source>
</reference>
<evidence type="ECO:0000313" key="2">
    <source>
        <dbReference type="EMBL" id="AIU36840.1"/>
    </source>
</evidence>
<gene>
    <name evidence="2" type="primary">orf52b</name>
</gene>
<keyword evidence="1" id="KW-1133">Transmembrane helix</keyword>
<sequence>MDCSSSSSSILSSSALPITCFFFLLLLSARSSSNFPISSSISHSSDTNKSCSSATCPLLPATPLLYSNNLLSTNCLVSLPLDVLSNLLYAATNSWSDNNFLSLSLSHIFHCDIIVIILWWCVIAWERL</sequence>
<reference evidence="2" key="1">
    <citation type="journal article" date="2014" name="Proc. Natl. Acad. Sci. U.S.A.">
        <title>Baculovirus resistance in codling moth is virus isolate-dependent and the consequence of a mutation in viral gene pe38.</title>
        <authorList>
            <person name="Gebhardt M.M."/>
            <person name="Eberle K.E."/>
            <person name="Radtke P."/>
            <person name="Jehle J.A."/>
        </authorList>
    </citation>
    <scope>NUCLEOTIDE SEQUENCE</scope>
    <source>
        <strain evidence="2">CpGV-I07</strain>
    </source>
</reference>
<keyword evidence="1" id="KW-0472">Membrane</keyword>
<accession>A0A097P127</accession>
<proteinExistence type="predicted"/>
<evidence type="ECO:0000256" key="1">
    <source>
        <dbReference type="SAM" id="Phobius"/>
    </source>
</evidence>
<keyword evidence="1" id="KW-0812">Transmembrane</keyword>